<proteinExistence type="predicted"/>
<keyword evidence="3" id="KW-1185">Reference proteome</keyword>
<dbReference type="InParanoid" id="A0A067RTU6"/>
<organism evidence="2 3">
    <name type="scientific">Zootermopsis nevadensis</name>
    <name type="common">Dampwood termite</name>
    <dbReference type="NCBI Taxonomy" id="136037"/>
    <lineage>
        <taxon>Eukaryota</taxon>
        <taxon>Metazoa</taxon>
        <taxon>Ecdysozoa</taxon>
        <taxon>Arthropoda</taxon>
        <taxon>Hexapoda</taxon>
        <taxon>Insecta</taxon>
        <taxon>Pterygota</taxon>
        <taxon>Neoptera</taxon>
        <taxon>Polyneoptera</taxon>
        <taxon>Dictyoptera</taxon>
        <taxon>Blattodea</taxon>
        <taxon>Blattoidea</taxon>
        <taxon>Termitoidae</taxon>
        <taxon>Termopsidae</taxon>
        <taxon>Zootermopsis</taxon>
    </lineage>
</organism>
<name>A0A067RTU6_ZOONE</name>
<feature type="region of interest" description="Disordered" evidence="1">
    <location>
        <begin position="24"/>
        <end position="60"/>
    </location>
</feature>
<dbReference type="Proteomes" id="UP000027135">
    <property type="component" value="Unassembled WGS sequence"/>
</dbReference>
<evidence type="ECO:0000256" key="1">
    <source>
        <dbReference type="SAM" id="MobiDB-lite"/>
    </source>
</evidence>
<dbReference type="EMBL" id="KK852468">
    <property type="protein sequence ID" value="KDR23269.1"/>
    <property type="molecule type" value="Genomic_DNA"/>
</dbReference>
<gene>
    <name evidence="2" type="ORF">L798_15576</name>
</gene>
<protein>
    <submittedName>
        <fullName evidence="2">Uncharacterized protein</fullName>
    </submittedName>
</protein>
<evidence type="ECO:0000313" key="3">
    <source>
        <dbReference type="Proteomes" id="UP000027135"/>
    </source>
</evidence>
<sequence>MLVLASQTNCFVTSTRTTSCSLHVHRSRVPSSHRPLVSRARADERNGDHTVGRKKTLGRPRRRWEDDIKVDITEGARESADRIHLAQDRDVGRALTSRRRFPIKSRELLDQL</sequence>
<feature type="compositionally biased region" description="Basic and acidic residues" evidence="1">
    <location>
        <begin position="40"/>
        <end position="51"/>
    </location>
</feature>
<evidence type="ECO:0000313" key="2">
    <source>
        <dbReference type="EMBL" id="KDR23269.1"/>
    </source>
</evidence>
<accession>A0A067RTU6</accession>
<dbReference type="AlphaFoldDB" id="A0A067RTU6"/>
<reference evidence="2 3" key="1">
    <citation type="journal article" date="2014" name="Nat. Commun.">
        <title>Molecular traces of alternative social organization in a termite genome.</title>
        <authorList>
            <person name="Terrapon N."/>
            <person name="Li C."/>
            <person name="Robertson H.M."/>
            <person name="Ji L."/>
            <person name="Meng X."/>
            <person name="Booth W."/>
            <person name="Chen Z."/>
            <person name="Childers C.P."/>
            <person name="Glastad K.M."/>
            <person name="Gokhale K."/>
            <person name="Gowin J."/>
            <person name="Gronenberg W."/>
            <person name="Hermansen R.A."/>
            <person name="Hu H."/>
            <person name="Hunt B.G."/>
            <person name="Huylmans A.K."/>
            <person name="Khalil S.M."/>
            <person name="Mitchell R.D."/>
            <person name="Munoz-Torres M.C."/>
            <person name="Mustard J.A."/>
            <person name="Pan H."/>
            <person name="Reese J.T."/>
            <person name="Scharf M.E."/>
            <person name="Sun F."/>
            <person name="Vogel H."/>
            <person name="Xiao J."/>
            <person name="Yang W."/>
            <person name="Yang Z."/>
            <person name="Yang Z."/>
            <person name="Zhou J."/>
            <person name="Zhu J."/>
            <person name="Brent C.S."/>
            <person name="Elsik C.G."/>
            <person name="Goodisman M.A."/>
            <person name="Liberles D.A."/>
            <person name="Roe R.M."/>
            <person name="Vargo E.L."/>
            <person name="Vilcinskas A."/>
            <person name="Wang J."/>
            <person name="Bornberg-Bauer E."/>
            <person name="Korb J."/>
            <person name="Zhang G."/>
            <person name="Liebig J."/>
        </authorList>
    </citation>
    <scope>NUCLEOTIDE SEQUENCE [LARGE SCALE GENOMIC DNA]</scope>
    <source>
        <tissue evidence="2">Whole organism</tissue>
    </source>
</reference>